<feature type="non-terminal residue" evidence="1">
    <location>
        <position position="1"/>
    </location>
</feature>
<accession>A0A6A5YG24</accession>
<name>A0A6A5YG24_9PLEO</name>
<dbReference type="AlphaFoldDB" id="A0A6A5YG24"/>
<evidence type="ECO:0000313" key="2">
    <source>
        <dbReference type="Proteomes" id="UP000799770"/>
    </source>
</evidence>
<protein>
    <submittedName>
        <fullName evidence="1">Uncharacterized protein</fullName>
    </submittedName>
</protein>
<proteinExistence type="predicted"/>
<dbReference type="OrthoDB" id="6133115at2759"/>
<keyword evidence="2" id="KW-1185">Reference proteome</keyword>
<reference evidence="1" key="1">
    <citation type="journal article" date="2020" name="Stud. Mycol.">
        <title>101 Dothideomycetes genomes: a test case for predicting lifestyles and emergence of pathogens.</title>
        <authorList>
            <person name="Haridas S."/>
            <person name="Albert R."/>
            <person name="Binder M."/>
            <person name="Bloem J."/>
            <person name="Labutti K."/>
            <person name="Salamov A."/>
            <person name="Andreopoulos B."/>
            <person name="Baker S."/>
            <person name="Barry K."/>
            <person name="Bills G."/>
            <person name="Bluhm B."/>
            <person name="Cannon C."/>
            <person name="Castanera R."/>
            <person name="Culley D."/>
            <person name="Daum C."/>
            <person name="Ezra D."/>
            <person name="Gonzalez J."/>
            <person name="Henrissat B."/>
            <person name="Kuo A."/>
            <person name="Liang C."/>
            <person name="Lipzen A."/>
            <person name="Lutzoni F."/>
            <person name="Magnuson J."/>
            <person name="Mondo S."/>
            <person name="Nolan M."/>
            <person name="Ohm R."/>
            <person name="Pangilinan J."/>
            <person name="Park H.-J."/>
            <person name="Ramirez L."/>
            <person name="Alfaro M."/>
            <person name="Sun H."/>
            <person name="Tritt A."/>
            <person name="Yoshinaga Y."/>
            <person name="Zwiers L.-H."/>
            <person name="Turgeon B."/>
            <person name="Goodwin S."/>
            <person name="Spatafora J."/>
            <person name="Crous P."/>
            <person name="Grigoriev I."/>
        </authorList>
    </citation>
    <scope>NUCLEOTIDE SEQUENCE</scope>
    <source>
        <strain evidence="1">CBS 627.86</strain>
    </source>
</reference>
<dbReference type="EMBL" id="ML977367">
    <property type="protein sequence ID" value="KAF2106076.1"/>
    <property type="molecule type" value="Genomic_DNA"/>
</dbReference>
<evidence type="ECO:0000313" key="1">
    <source>
        <dbReference type="EMBL" id="KAF2106076.1"/>
    </source>
</evidence>
<gene>
    <name evidence="1" type="ORF">BDV96DRAFT_508473</name>
</gene>
<sequence length="50" mass="5645">SLPVRNTDNDEGVRMMPVPGRRCPECLETRGETIWIIPGRCCWQCGTPVN</sequence>
<dbReference type="Proteomes" id="UP000799770">
    <property type="component" value="Unassembled WGS sequence"/>
</dbReference>
<organism evidence="1 2">
    <name type="scientific">Lophiotrema nucula</name>
    <dbReference type="NCBI Taxonomy" id="690887"/>
    <lineage>
        <taxon>Eukaryota</taxon>
        <taxon>Fungi</taxon>
        <taxon>Dikarya</taxon>
        <taxon>Ascomycota</taxon>
        <taxon>Pezizomycotina</taxon>
        <taxon>Dothideomycetes</taxon>
        <taxon>Pleosporomycetidae</taxon>
        <taxon>Pleosporales</taxon>
        <taxon>Lophiotremataceae</taxon>
        <taxon>Lophiotrema</taxon>
    </lineage>
</organism>